<dbReference type="GO" id="GO:0055085">
    <property type="term" value="P:transmembrane transport"/>
    <property type="evidence" value="ECO:0007669"/>
    <property type="project" value="InterPro"/>
</dbReference>
<evidence type="ECO:0000256" key="7">
    <source>
        <dbReference type="ARBA" id="ARBA00023136"/>
    </source>
</evidence>
<gene>
    <name evidence="9" type="ORF">GIY09_00435</name>
</gene>
<dbReference type="PANTHER" id="PTHR36838:SF1">
    <property type="entry name" value="SLR1864 PROTEIN"/>
    <property type="match status" value="1"/>
</dbReference>
<dbReference type="GO" id="GO:0005886">
    <property type="term" value="C:plasma membrane"/>
    <property type="evidence" value="ECO:0007669"/>
    <property type="project" value="UniProtKB-SubCell"/>
</dbReference>
<feature type="transmembrane region" description="Helical" evidence="8">
    <location>
        <begin position="125"/>
        <end position="147"/>
    </location>
</feature>
<feature type="transmembrane region" description="Helical" evidence="8">
    <location>
        <begin position="252"/>
        <end position="276"/>
    </location>
</feature>
<feature type="transmembrane region" description="Helical" evidence="8">
    <location>
        <begin position="6"/>
        <end position="25"/>
    </location>
</feature>
<reference evidence="9 10" key="1">
    <citation type="submission" date="2019-11" db="EMBL/GenBank/DDBJ databases">
        <title>Characterisation of Fundicoccus ignavus gen. nov. sp. nov., a novel genus of the family Aerococcaceae isolated from bulk tank milk.</title>
        <authorList>
            <person name="Siebert A."/>
            <person name="Huptas C."/>
            <person name="Wenning M."/>
            <person name="Scherer S."/>
            <person name="Doll E.V."/>
        </authorList>
    </citation>
    <scope>NUCLEOTIDE SEQUENCE [LARGE SCALE GENOMIC DNA]</scope>
    <source>
        <strain evidence="9 10">WS4759</strain>
    </source>
</reference>
<evidence type="ECO:0000256" key="3">
    <source>
        <dbReference type="ARBA" id="ARBA00022448"/>
    </source>
</evidence>
<dbReference type="Gene3D" id="1.20.1530.20">
    <property type="match status" value="1"/>
</dbReference>
<evidence type="ECO:0000256" key="6">
    <source>
        <dbReference type="ARBA" id="ARBA00022989"/>
    </source>
</evidence>
<feature type="transmembrane region" description="Helical" evidence="8">
    <location>
        <begin position="224"/>
        <end position="246"/>
    </location>
</feature>
<feature type="transmembrane region" description="Helical" evidence="8">
    <location>
        <begin position="97"/>
        <end position="119"/>
    </location>
</feature>
<dbReference type="PANTHER" id="PTHR36838">
    <property type="entry name" value="AUXIN EFFLUX CARRIER FAMILY PROTEIN"/>
    <property type="match status" value="1"/>
</dbReference>
<keyword evidence="3" id="KW-0813">Transport</keyword>
<dbReference type="RefSeq" id="WP_153862885.1">
    <property type="nucleotide sequence ID" value="NZ_WJQS01000001.1"/>
</dbReference>
<evidence type="ECO:0000256" key="5">
    <source>
        <dbReference type="ARBA" id="ARBA00022692"/>
    </source>
</evidence>
<keyword evidence="5 8" id="KW-0812">Transmembrane</keyword>
<comment type="subcellular location">
    <subcellularLocation>
        <location evidence="1">Cell membrane</location>
        <topology evidence="1">Multi-pass membrane protein</topology>
    </subcellularLocation>
</comment>
<feature type="transmembrane region" description="Helical" evidence="8">
    <location>
        <begin position="186"/>
        <end position="212"/>
    </location>
</feature>
<keyword evidence="10" id="KW-1185">Reference proteome</keyword>
<feature type="transmembrane region" description="Helical" evidence="8">
    <location>
        <begin position="63"/>
        <end position="85"/>
    </location>
</feature>
<dbReference type="InterPro" id="IPR038770">
    <property type="entry name" value="Na+/solute_symporter_sf"/>
</dbReference>
<feature type="transmembrane region" description="Helical" evidence="8">
    <location>
        <begin position="283"/>
        <end position="305"/>
    </location>
</feature>
<evidence type="ECO:0000256" key="2">
    <source>
        <dbReference type="ARBA" id="ARBA00010145"/>
    </source>
</evidence>
<proteinExistence type="inferred from homology"/>
<comment type="caution">
    <text evidence="9">The sequence shown here is derived from an EMBL/GenBank/DDBJ whole genome shotgun (WGS) entry which is preliminary data.</text>
</comment>
<dbReference type="InterPro" id="IPR004776">
    <property type="entry name" value="Mem_transp_PIN-like"/>
</dbReference>
<organism evidence="9 10">
    <name type="scientific">Fundicoccus ignavus</name>
    <dbReference type="NCBI Taxonomy" id="2664442"/>
    <lineage>
        <taxon>Bacteria</taxon>
        <taxon>Bacillati</taxon>
        <taxon>Bacillota</taxon>
        <taxon>Bacilli</taxon>
        <taxon>Lactobacillales</taxon>
        <taxon>Aerococcaceae</taxon>
        <taxon>Fundicoccus</taxon>
    </lineage>
</organism>
<name>A0A6I2G9B4_9LACT</name>
<evidence type="ECO:0000256" key="8">
    <source>
        <dbReference type="SAM" id="Phobius"/>
    </source>
</evidence>
<dbReference type="EMBL" id="WJQS01000001">
    <property type="protein sequence ID" value="MRI84370.1"/>
    <property type="molecule type" value="Genomic_DNA"/>
</dbReference>
<keyword evidence="6 8" id="KW-1133">Transmembrane helix</keyword>
<accession>A0A6I2G9B4</accession>
<evidence type="ECO:0000313" key="9">
    <source>
        <dbReference type="EMBL" id="MRI84370.1"/>
    </source>
</evidence>
<feature type="transmembrane region" description="Helical" evidence="8">
    <location>
        <begin position="159"/>
        <end position="180"/>
    </location>
</feature>
<evidence type="ECO:0000256" key="1">
    <source>
        <dbReference type="ARBA" id="ARBA00004651"/>
    </source>
</evidence>
<evidence type="ECO:0000313" key="10">
    <source>
        <dbReference type="Proteomes" id="UP000430975"/>
    </source>
</evidence>
<evidence type="ECO:0000256" key="4">
    <source>
        <dbReference type="ARBA" id="ARBA00022475"/>
    </source>
</evidence>
<keyword evidence="7 8" id="KW-0472">Membrane</keyword>
<comment type="similarity">
    <text evidence="2">Belongs to the auxin efflux carrier (TC 2.A.69) family.</text>
</comment>
<keyword evidence="4" id="KW-1003">Cell membrane</keyword>
<protein>
    <recommendedName>
        <fullName evidence="11">AEC family transporter</fullName>
    </recommendedName>
</protein>
<sequence length="308" mass="33240">MSAIIPMGMLVAVMLAGFGAAKLNLFSEKAEADFSVMVTTIACPALILSTVNSAGILGTKQEALTFLLIAFLLFVLYIPLAHVFTKFLKFPDKSLGVAKFILMINNTGFMGLPIILAMYGEGAMFYAALVNIPTNVFSFSYGAWVMAKHGDSETKNIPLRKILLSPGLLTSLLVVILFIFDIKFPIIVADFFSMVGAMTTPLAMFVIGMTMAKLDLRSTFLSREVYVLAFIKMLLFPVLVYVIFGSFIENPIILSVLIVVAGMPGPAVSTSFAILYDADVGLAARYVFVSTLLSVVTIPLVVNLLGLA</sequence>
<feature type="transmembrane region" description="Helical" evidence="8">
    <location>
        <begin position="37"/>
        <end position="57"/>
    </location>
</feature>
<dbReference type="AlphaFoldDB" id="A0A6I2G9B4"/>
<evidence type="ECO:0008006" key="11">
    <source>
        <dbReference type="Google" id="ProtNLM"/>
    </source>
</evidence>
<dbReference type="Proteomes" id="UP000430975">
    <property type="component" value="Unassembled WGS sequence"/>
</dbReference>
<dbReference type="Pfam" id="PF03547">
    <property type="entry name" value="Mem_trans"/>
    <property type="match status" value="1"/>
</dbReference>